<gene>
    <name evidence="1" type="ORF">GCWU000324_01429</name>
</gene>
<dbReference type="HOGENOM" id="CLU_2142524_0_0_4"/>
<protein>
    <submittedName>
        <fullName evidence="1">Uncharacterized protein</fullName>
    </submittedName>
</protein>
<reference evidence="1" key="1">
    <citation type="submission" date="2009-04" db="EMBL/GenBank/DDBJ databases">
        <authorList>
            <person name="Weinstock G."/>
            <person name="Sodergren E."/>
            <person name="Clifton S."/>
            <person name="Fulton L."/>
            <person name="Fulton B."/>
            <person name="Courtney L."/>
            <person name="Fronick C."/>
            <person name="Harrison M."/>
            <person name="Strong C."/>
            <person name="Farmer C."/>
            <person name="Delahaunty K."/>
            <person name="Markovic C."/>
            <person name="Hall O."/>
            <person name="Minx P."/>
            <person name="Tomlinson C."/>
            <person name="Mitreva M."/>
            <person name="Nelson J."/>
            <person name="Hou S."/>
            <person name="Wollam A."/>
            <person name="Pepin K.H."/>
            <person name="Johnson M."/>
            <person name="Bhonagiri V."/>
            <person name="Nash W.E."/>
            <person name="Warren W."/>
            <person name="Chinwalla A."/>
            <person name="Mardis E.R."/>
            <person name="Wilson R.K."/>
        </authorList>
    </citation>
    <scope>NUCLEOTIDE SEQUENCE [LARGE SCALE GENOMIC DNA]</scope>
    <source>
        <strain evidence="1">ATCC 51147</strain>
    </source>
</reference>
<proteinExistence type="predicted"/>
<comment type="caution">
    <text evidence="1">The sequence shown here is derived from an EMBL/GenBank/DDBJ whole genome shotgun (WGS) entry which is preliminary data.</text>
</comment>
<dbReference type="EMBL" id="ACJW02000002">
    <property type="protein sequence ID" value="EEP69515.1"/>
    <property type="molecule type" value="Genomic_DNA"/>
</dbReference>
<sequence>MPAGAFSAAALGGVDVGVGIDGLQDGKVACLAEFAEVFGEGGFLFGHGASFVGWGGFQAALNGVGGRLCILCFVYRIRLAGEFGSKFVPYICPKDSTVRCSNILYFLFWITI</sequence>
<accession>C4GH10</accession>
<evidence type="ECO:0000313" key="2">
    <source>
        <dbReference type="Proteomes" id="UP000003009"/>
    </source>
</evidence>
<keyword evidence="2" id="KW-1185">Reference proteome</keyword>
<dbReference type="AlphaFoldDB" id="C4GH10"/>
<dbReference type="Proteomes" id="UP000003009">
    <property type="component" value="Unassembled WGS sequence"/>
</dbReference>
<name>C4GH10_9NEIS</name>
<organism evidence="1 2">
    <name type="scientific">Kingella oralis ATCC 51147</name>
    <dbReference type="NCBI Taxonomy" id="629741"/>
    <lineage>
        <taxon>Bacteria</taxon>
        <taxon>Pseudomonadati</taxon>
        <taxon>Pseudomonadota</taxon>
        <taxon>Betaproteobacteria</taxon>
        <taxon>Neisseriales</taxon>
        <taxon>Neisseriaceae</taxon>
        <taxon>Kingella</taxon>
    </lineage>
</organism>
<dbReference type="STRING" id="629741.GCWU000324_01429"/>
<evidence type="ECO:0000313" key="1">
    <source>
        <dbReference type="EMBL" id="EEP69515.1"/>
    </source>
</evidence>